<gene>
    <name evidence="2" type="ORF">ISS99_02935</name>
</gene>
<evidence type="ECO:0000313" key="3">
    <source>
        <dbReference type="Proteomes" id="UP001430193"/>
    </source>
</evidence>
<evidence type="ECO:0000256" key="1">
    <source>
        <dbReference type="SAM" id="SignalP"/>
    </source>
</evidence>
<keyword evidence="1" id="KW-0732">Signal</keyword>
<feature type="chain" id="PRO_5045247609" description="Erythromycin esterase homolog" evidence="1">
    <location>
        <begin position="26"/>
        <end position="452"/>
    </location>
</feature>
<sequence length="452" mass="50351">MPARWIVVASGCALGLMCLAEPVRAQSAAQWAAEQEAAGEKADRIMLEARTHQSLLAQYVVLRRAYDSDHSEAFQLIFGQYLSWYLSFLGDYPDAVQSFAITQPKQPDDNPSPLAEGSGYTAQPALDAIPALAKNYRIVMFNEAHNVALTRSLTVQVLGRLRAEGFNYFAAETLSASDTQLASRGYPTEKSGFYTEEPIYAEMVRTALKLGFKVVAYEATSETANTDQRETEQAKHLYQQVFEQDPQARLVINAGYDHIVTSGRYLDGSSMAEHLHRLTHLPMLAVEQTMLYPRPSRRGDHPYYEKVMKTLHPDAPLVFVDAKGNPWALRKGYDVSVFFPPEKFEHGRPTWLSLGGLRVPYYVTGQHCQEHYPCLVEARYGSEGADAIAADRLLLDLAPLADNAGHLPIYSSNQGLPSADLYLRPGKYQLTFSDDNGRVLHRENIDVGTAAR</sequence>
<accession>A0ABS2KBB1</accession>
<organism evidence="2 3">
    <name type="scientific">Dyella mobilis</name>
    <dbReference type="NCBI Taxonomy" id="1849582"/>
    <lineage>
        <taxon>Bacteria</taxon>
        <taxon>Pseudomonadati</taxon>
        <taxon>Pseudomonadota</taxon>
        <taxon>Gammaproteobacteria</taxon>
        <taxon>Lysobacterales</taxon>
        <taxon>Rhodanobacteraceae</taxon>
        <taxon>Dyella</taxon>
    </lineage>
</organism>
<dbReference type="RefSeq" id="WP_204630082.1">
    <property type="nucleotide sequence ID" value="NZ_BSOC01000009.1"/>
</dbReference>
<reference evidence="2" key="1">
    <citation type="submission" date="2020-10" db="EMBL/GenBank/DDBJ databases">
        <title>Phylogeny of dyella-like bacteria.</title>
        <authorList>
            <person name="Fu J."/>
        </authorList>
    </citation>
    <scope>NUCLEOTIDE SEQUENCE</scope>
    <source>
        <strain evidence="2">DHON07</strain>
    </source>
</reference>
<dbReference type="EMBL" id="JADIKF010000033">
    <property type="protein sequence ID" value="MBM7128466.1"/>
    <property type="molecule type" value="Genomic_DNA"/>
</dbReference>
<proteinExistence type="predicted"/>
<evidence type="ECO:0008006" key="4">
    <source>
        <dbReference type="Google" id="ProtNLM"/>
    </source>
</evidence>
<evidence type="ECO:0000313" key="2">
    <source>
        <dbReference type="EMBL" id="MBM7128466.1"/>
    </source>
</evidence>
<name>A0ABS2KBB1_9GAMM</name>
<feature type="signal peptide" evidence="1">
    <location>
        <begin position="1"/>
        <end position="25"/>
    </location>
</feature>
<comment type="caution">
    <text evidence="2">The sequence shown here is derived from an EMBL/GenBank/DDBJ whole genome shotgun (WGS) entry which is preliminary data.</text>
</comment>
<keyword evidence="3" id="KW-1185">Reference proteome</keyword>
<protein>
    <recommendedName>
        <fullName evidence="4">Erythromycin esterase homolog</fullName>
    </recommendedName>
</protein>
<dbReference type="Proteomes" id="UP001430193">
    <property type="component" value="Unassembled WGS sequence"/>
</dbReference>